<keyword evidence="8 10" id="KW-0961">Cell wall biogenesis/degradation</keyword>
<keyword evidence="4 9" id="KW-0378">Hydrolase</keyword>
<feature type="binding site" evidence="9">
    <location>
        <position position="111"/>
    </location>
    <ligand>
        <name>Zn(2+)</name>
        <dbReference type="ChEBI" id="CHEBI:29105"/>
        <note>catalytic</note>
    </ligand>
</feature>
<protein>
    <recommendedName>
        <fullName evidence="9 10">D-alanyl-D-alanine dipeptidase</fullName>
        <shortName evidence="9 10">D-Ala-D-Ala dipeptidase</shortName>
        <ecNumber evidence="9 10">3.4.13.22</ecNumber>
    </recommendedName>
</protein>
<feature type="binding site" evidence="9">
    <location>
        <position position="178"/>
    </location>
    <ligand>
        <name>Zn(2+)</name>
        <dbReference type="ChEBI" id="CHEBI:29105"/>
        <note>catalytic</note>
    </ligand>
</feature>
<dbReference type="SUPFAM" id="SSF55166">
    <property type="entry name" value="Hedgehog/DD-peptidase"/>
    <property type="match status" value="1"/>
</dbReference>
<comment type="function">
    <text evidence="9 10">Catalyzes hydrolysis of the D-alanyl-D-alanine dipeptide.</text>
</comment>
<keyword evidence="6 9" id="KW-0224">Dipeptidase</keyword>
<keyword evidence="2 9" id="KW-0645">Protease</keyword>
<name>A0A1V4IF68_9CLOT</name>
<dbReference type="CDD" id="cd14840">
    <property type="entry name" value="D-Ala-D-Ala_dipeptidase_Aad"/>
    <property type="match status" value="1"/>
</dbReference>
<feature type="site" description="Transition state stabilizer" evidence="9">
    <location>
        <position position="83"/>
    </location>
</feature>
<feature type="binding site" evidence="9">
    <location>
        <position position="118"/>
    </location>
    <ligand>
        <name>Zn(2+)</name>
        <dbReference type="ChEBI" id="CHEBI:29105"/>
        <note>catalytic</note>
    </ligand>
</feature>
<comment type="similarity">
    <text evidence="9 10">Belongs to the peptidase M15D family.</text>
</comment>
<dbReference type="GO" id="GO:0071555">
    <property type="term" value="P:cell wall organization"/>
    <property type="evidence" value="ECO:0007669"/>
    <property type="project" value="UniProtKB-KW"/>
</dbReference>
<dbReference type="HAMAP" id="MF_01924">
    <property type="entry name" value="A_A_dipeptidase"/>
    <property type="match status" value="1"/>
</dbReference>
<dbReference type="PANTHER" id="PTHR43126:SF1">
    <property type="entry name" value="D-ALANYL-D-ALANINE DIPEPTIDASE"/>
    <property type="match status" value="1"/>
</dbReference>
<evidence type="ECO:0000256" key="10">
    <source>
        <dbReference type="PIRNR" id="PIRNR026671"/>
    </source>
</evidence>
<gene>
    <name evidence="11" type="primary">ddpX</name>
    <name evidence="11" type="ORF">CLORY_37310</name>
</gene>
<comment type="cofactor">
    <cofactor evidence="9">
        <name>Zn(2+)</name>
        <dbReference type="ChEBI" id="CHEBI:29105"/>
    </cofactor>
    <text evidence="9">Binds 1 zinc ion per subunit.</text>
</comment>
<dbReference type="Gene3D" id="3.30.1380.10">
    <property type="match status" value="1"/>
</dbReference>
<evidence type="ECO:0000313" key="12">
    <source>
        <dbReference type="Proteomes" id="UP000190080"/>
    </source>
</evidence>
<dbReference type="STRING" id="1450648.CLORY_37310"/>
<feature type="active site" description="Proton donor/acceptor" evidence="9">
    <location>
        <position position="175"/>
    </location>
</feature>
<accession>A0A1V4IF68</accession>
<evidence type="ECO:0000256" key="6">
    <source>
        <dbReference type="ARBA" id="ARBA00022997"/>
    </source>
</evidence>
<dbReference type="Pfam" id="PF01427">
    <property type="entry name" value="Peptidase_M15"/>
    <property type="match status" value="1"/>
</dbReference>
<evidence type="ECO:0000256" key="2">
    <source>
        <dbReference type="ARBA" id="ARBA00022670"/>
    </source>
</evidence>
<dbReference type="GO" id="GO:0008237">
    <property type="term" value="F:metallopeptidase activity"/>
    <property type="evidence" value="ECO:0007669"/>
    <property type="project" value="UniProtKB-KW"/>
</dbReference>
<evidence type="ECO:0000256" key="9">
    <source>
        <dbReference type="HAMAP-Rule" id="MF_01924"/>
    </source>
</evidence>
<dbReference type="EC" id="3.4.13.22" evidence="9 10"/>
<keyword evidence="7 9" id="KW-0482">Metalloprotease</keyword>
<dbReference type="GO" id="GO:0008270">
    <property type="term" value="F:zinc ion binding"/>
    <property type="evidence" value="ECO:0007669"/>
    <property type="project" value="UniProtKB-UniRule"/>
</dbReference>
<evidence type="ECO:0000256" key="7">
    <source>
        <dbReference type="ARBA" id="ARBA00023049"/>
    </source>
</evidence>
<dbReference type="InterPro" id="IPR009045">
    <property type="entry name" value="Zn_M74/Hedgehog-like"/>
</dbReference>
<evidence type="ECO:0000256" key="3">
    <source>
        <dbReference type="ARBA" id="ARBA00022723"/>
    </source>
</evidence>
<dbReference type="GO" id="GO:0006508">
    <property type="term" value="P:proteolysis"/>
    <property type="evidence" value="ECO:0007669"/>
    <property type="project" value="UniProtKB-KW"/>
</dbReference>
<dbReference type="AlphaFoldDB" id="A0A1V4IF68"/>
<keyword evidence="3 9" id="KW-0479">Metal-binding</keyword>
<sequence length="198" mass="23173">MKTTDDFISSPSTQSTKDLVVLTSLDNDFILDLRYATDNNFTSQKIYPSDICILRKNTALKLIKAKNKLRTLGYKIKIWDAYRPLYVQKIFWDIVQNEDFIANPYKNGSIHNRGCAVDLTLTDKNFNEIVMPSSFDDFTEKAHRENPHMSKEARKNLQLLTDIMLESGFYSLDTEWWHYVDSDYKNYNLENISLELFA</sequence>
<evidence type="ECO:0000313" key="11">
    <source>
        <dbReference type="EMBL" id="OPJ58167.1"/>
    </source>
</evidence>
<dbReference type="OrthoDB" id="9801430at2"/>
<comment type="catalytic activity">
    <reaction evidence="1 9 10">
        <text>D-alanyl-D-alanine + H2O = 2 D-alanine</text>
        <dbReference type="Rhea" id="RHEA:20661"/>
        <dbReference type="ChEBI" id="CHEBI:15377"/>
        <dbReference type="ChEBI" id="CHEBI:57416"/>
        <dbReference type="ChEBI" id="CHEBI:57822"/>
        <dbReference type="EC" id="3.4.13.22"/>
    </reaction>
</comment>
<keyword evidence="5 9" id="KW-0862">Zinc</keyword>
<evidence type="ECO:0000256" key="5">
    <source>
        <dbReference type="ARBA" id="ARBA00022833"/>
    </source>
</evidence>
<evidence type="ECO:0000256" key="4">
    <source>
        <dbReference type="ARBA" id="ARBA00022801"/>
    </source>
</evidence>
<dbReference type="EMBL" id="MZGV01000062">
    <property type="protein sequence ID" value="OPJ58167.1"/>
    <property type="molecule type" value="Genomic_DNA"/>
</dbReference>
<dbReference type="GO" id="GO:0160237">
    <property type="term" value="F:D-Ala-D-Ala dipeptidase activity"/>
    <property type="evidence" value="ECO:0007669"/>
    <property type="project" value="UniProtKB-EC"/>
</dbReference>
<dbReference type="PANTHER" id="PTHR43126">
    <property type="entry name" value="D-ALANYL-D-ALANINE DIPEPTIDASE"/>
    <property type="match status" value="1"/>
</dbReference>
<dbReference type="Proteomes" id="UP000190080">
    <property type="component" value="Unassembled WGS sequence"/>
</dbReference>
<dbReference type="PIRSF" id="PIRSF026671">
    <property type="entry name" value="AA_dipeptidase"/>
    <property type="match status" value="1"/>
</dbReference>
<organism evidence="11 12">
    <name type="scientific">Clostridium oryzae</name>
    <dbReference type="NCBI Taxonomy" id="1450648"/>
    <lineage>
        <taxon>Bacteria</taxon>
        <taxon>Bacillati</taxon>
        <taxon>Bacillota</taxon>
        <taxon>Clostridia</taxon>
        <taxon>Eubacteriales</taxon>
        <taxon>Clostridiaceae</taxon>
        <taxon>Clostridium</taxon>
    </lineage>
</organism>
<keyword evidence="12" id="KW-1185">Reference proteome</keyword>
<evidence type="ECO:0000256" key="8">
    <source>
        <dbReference type="ARBA" id="ARBA00023316"/>
    </source>
</evidence>
<reference evidence="11 12" key="1">
    <citation type="submission" date="2017-03" db="EMBL/GenBank/DDBJ databases">
        <title>Genome sequence of Clostridium oryzae DSM 28571.</title>
        <authorList>
            <person name="Poehlein A."/>
            <person name="Daniel R."/>
        </authorList>
    </citation>
    <scope>NUCLEOTIDE SEQUENCE [LARGE SCALE GENOMIC DNA]</scope>
    <source>
        <strain evidence="11 12">DSM 28571</strain>
    </source>
</reference>
<proteinExistence type="inferred from homology"/>
<comment type="caution">
    <text evidence="11">The sequence shown here is derived from an EMBL/GenBank/DDBJ whole genome shotgun (WGS) entry which is preliminary data.</text>
</comment>
<dbReference type="InterPro" id="IPR000755">
    <property type="entry name" value="A_A_dipeptidase"/>
</dbReference>
<evidence type="ECO:0000256" key="1">
    <source>
        <dbReference type="ARBA" id="ARBA00001362"/>
    </source>
</evidence>
<dbReference type="RefSeq" id="WP_079427298.1">
    <property type="nucleotide sequence ID" value="NZ_MZGV01000062.1"/>
</dbReference>